<organism evidence="12 13">
    <name type="scientific">Littorina saxatilis</name>
    <dbReference type="NCBI Taxonomy" id="31220"/>
    <lineage>
        <taxon>Eukaryota</taxon>
        <taxon>Metazoa</taxon>
        <taxon>Spiralia</taxon>
        <taxon>Lophotrochozoa</taxon>
        <taxon>Mollusca</taxon>
        <taxon>Gastropoda</taxon>
        <taxon>Caenogastropoda</taxon>
        <taxon>Littorinimorpha</taxon>
        <taxon>Littorinoidea</taxon>
        <taxon>Littorinidae</taxon>
        <taxon>Littorina</taxon>
    </lineage>
</organism>
<dbReference type="GO" id="GO:0005815">
    <property type="term" value="C:microtubule organizing center"/>
    <property type="evidence" value="ECO:0007669"/>
    <property type="project" value="TreeGrafter"/>
</dbReference>
<evidence type="ECO:0000256" key="8">
    <source>
        <dbReference type="ARBA" id="ARBA00023212"/>
    </source>
</evidence>
<dbReference type="GO" id="GO:0072686">
    <property type="term" value="C:mitotic spindle"/>
    <property type="evidence" value="ECO:0007669"/>
    <property type="project" value="TreeGrafter"/>
</dbReference>
<proteinExistence type="inferred from homology"/>
<keyword evidence="5" id="KW-0493">Microtubule</keyword>
<protein>
    <recommendedName>
        <fullName evidence="11">HAUS augmin-like complex subunit 3 N-terminal domain-containing protein</fullName>
    </recommendedName>
</protein>
<dbReference type="AlphaFoldDB" id="A0AAN9BC69"/>
<dbReference type="PRINTS" id="PR02089">
    <property type="entry name" value="HAUSAUGMINL3"/>
</dbReference>
<evidence type="ECO:0000313" key="13">
    <source>
        <dbReference type="Proteomes" id="UP001374579"/>
    </source>
</evidence>
<reference evidence="12 13" key="1">
    <citation type="submission" date="2024-02" db="EMBL/GenBank/DDBJ databases">
        <title>Chromosome-scale genome assembly of the rough periwinkle Littorina saxatilis.</title>
        <authorList>
            <person name="De Jode A."/>
            <person name="Faria R."/>
            <person name="Formenti G."/>
            <person name="Sims Y."/>
            <person name="Smith T.P."/>
            <person name="Tracey A."/>
            <person name="Wood J.M.D."/>
            <person name="Zagrodzka Z.B."/>
            <person name="Johannesson K."/>
            <person name="Butlin R.K."/>
            <person name="Leder E.H."/>
        </authorList>
    </citation>
    <scope>NUCLEOTIDE SEQUENCE [LARGE SCALE GENOMIC DNA]</scope>
    <source>
        <strain evidence="12">Snail1</strain>
        <tissue evidence="12">Muscle</tissue>
    </source>
</reference>
<dbReference type="GO" id="GO:0005874">
    <property type="term" value="C:microtubule"/>
    <property type="evidence" value="ECO:0007669"/>
    <property type="project" value="UniProtKB-KW"/>
</dbReference>
<dbReference type="PANTHER" id="PTHR19378">
    <property type="entry name" value="GOLGIN- RELATED"/>
    <property type="match status" value="1"/>
</dbReference>
<keyword evidence="9" id="KW-0131">Cell cycle</keyword>
<evidence type="ECO:0000256" key="1">
    <source>
        <dbReference type="ARBA" id="ARBA00004186"/>
    </source>
</evidence>
<dbReference type="InterPro" id="IPR026206">
    <property type="entry name" value="HAUS3"/>
</dbReference>
<comment type="caution">
    <text evidence="12">The sequence shown here is derived from an EMBL/GenBank/DDBJ whole genome shotgun (WGS) entry which is preliminary data.</text>
</comment>
<evidence type="ECO:0000313" key="12">
    <source>
        <dbReference type="EMBL" id="KAK7100825.1"/>
    </source>
</evidence>
<keyword evidence="3" id="KW-0963">Cytoplasm</keyword>
<dbReference type="EMBL" id="JBAMIC010000011">
    <property type="protein sequence ID" value="KAK7100825.1"/>
    <property type="molecule type" value="Genomic_DNA"/>
</dbReference>
<feature type="coiled-coil region" evidence="10">
    <location>
        <begin position="93"/>
        <end position="120"/>
    </location>
</feature>
<comment type="similarity">
    <text evidence="2">Belongs to the HAUS3 family.</text>
</comment>
<name>A0AAN9BC69_9CAEN</name>
<dbReference type="Pfam" id="PF14932">
    <property type="entry name" value="HAUS-augmin3"/>
    <property type="match status" value="1"/>
</dbReference>
<evidence type="ECO:0000256" key="10">
    <source>
        <dbReference type="SAM" id="Coils"/>
    </source>
</evidence>
<evidence type="ECO:0000256" key="2">
    <source>
        <dbReference type="ARBA" id="ARBA00009645"/>
    </source>
</evidence>
<dbReference type="GO" id="GO:0051301">
    <property type="term" value="P:cell division"/>
    <property type="evidence" value="ECO:0007669"/>
    <property type="project" value="UniProtKB-KW"/>
</dbReference>
<sequence>MSGQQFIETLQQIGYPKASSLSAKTFDWMFEDENVLPFLSWFCTTVGHQNILTPEEKQAFIELEQSGEAVLEGPLLQKALECLSSQHGEDVSFELLKEEVEEKKEDLERHVKKKEQMVKTRNTLSMHHSGLAHRLSKLSDVETTKKQDYRHSLEKCHRANAESNASLQRLAESVQRLCSLYHDDSPSDSERGGDDKAFLSQLRLDQFHRVEENYSRELTSFTKKLFFEGIADIAGGELSRYQLLEVSDPTSLLVKGPSEQAFLQDCEELSRLQTVFSKSEGERINALAEYKCAVNVSQVADDILRKLQNGQFPTNLQDLSGQVQEVKVTLSVTGAELRELAEGELAALVRELGTLQGTSILTGDYRLKLARQDYFTANQDQVIKYLVDQRARNEFLTMAYEIEARNHRDVNRLLTAAQQTLQDRLTQHHTRMQALSDPRLSKEKYRRGTIDTRDTATTRLHHMLVSGNQSSAERQLFLSYSSMVQGAEKLKTAHSTTKANAVSTADEYWVTVHSLEKEVGRCEDVLYADSSTVGGQPMLMPRELLEATTQLDDMLHKLEAAILDVVTDVNNKKKALKKDALQAKERDLFVYFHLHPQRLKQTVENLEKRLQAHKVK</sequence>
<dbReference type="GO" id="GO:0031023">
    <property type="term" value="P:microtubule organizing center organization"/>
    <property type="evidence" value="ECO:0007669"/>
    <property type="project" value="TreeGrafter"/>
</dbReference>
<evidence type="ECO:0000256" key="3">
    <source>
        <dbReference type="ARBA" id="ARBA00022490"/>
    </source>
</evidence>
<dbReference type="PANTHER" id="PTHR19378:SF0">
    <property type="entry name" value="HAUS AUGMIN-LIKE COMPLEX SUBUNIT 3"/>
    <property type="match status" value="1"/>
</dbReference>
<keyword evidence="8" id="KW-0206">Cytoskeleton</keyword>
<evidence type="ECO:0000256" key="9">
    <source>
        <dbReference type="ARBA" id="ARBA00023306"/>
    </source>
</evidence>
<keyword evidence="13" id="KW-1185">Reference proteome</keyword>
<evidence type="ECO:0000256" key="4">
    <source>
        <dbReference type="ARBA" id="ARBA00022618"/>
    </source>
</evidence>
<keyword evidence="7 10" id="KW-0175">Coiled coil</keyword>
<feature type="domain" description="HAUS augmin-like complex subunit 3 N-terminal" evidence="11">
    <location>
        <begin position="28"/>
        <end position="289"/>
    </location>
</feature>
<gene>
    <name evidence="12" type="ORF">V1264_023698</name>
</gene>
<dbReference type="Proteomes" id="UP001374579">
    <property type="component" value="Unassembled WGS sequence"/>
</dbReference>
<evidence type="ECO:0000256" key="5">
    <source>
        <dbReference type="ARBA" id="ARBA00022701"/>
    </source>
</evidence>
<evidence type="ECO:0000256" key="6">
    <source>
        <dbReference type="ARBA" id="ARBA00022776"/>
    </source>
</evidence>
<dbReference type="InterPro" id="IPR032733">
    <property type="entry name" value="HAUS3_N"/>
</dbReference>
<accession>A0AAN9BC69</accession>
<comment type="subcellular location">
    <subcellularLocation>
        <location evidence="1">Cytoplasm</location>
        <location evidence="1">Cytoskeleton</location>
        <location evidence="1">Spindle</location>
    </subcellularLocation>
</comment>
<evidence type="ECO:0000259" key="11">
    <source>
        <dbReference type="Pfam" id="PF14932"/>
    </source>
</evidence>
<evidence type="ECO:0000256" key="7">
    <source>
        <dbReference type="ARBA" id="ARBA00023054"/>
    </source>
</evidence>
<dbReference type="GO" id="GO:0051225">
    <property type="term" value="P:spindle assembly"/>
    <property type="evidence" value="ECO:0007669"/>
    <property type="project" value="InterPro"/>
</dbReference>
<keyword evidence="4" id="KW-0132">Cell division</keyword>
<keyword evidence="6" id="KW-0498">Mitosis</keyword>
<dbReference type="GO" id="GO:0070652">
    <property type="term" value="C:HAUS complex"/>
    <property type="evidence" value="ECO:0007669"/>
    <property type="project" value="InterPro"/>
</dbReference>